<proteinExistence type="predicted"/>
<protein>
    <submittedName>
        <fullName evidence="1">Uncharacterized protein</fullName>
    </submittedName>
</protein>
<dbReference type="EMBL" id="JALDAX010000020">
    <property type="protein sequence ID" value="MCI3245286.1"/>
    <property type="molecule type" value="Genomic_DNA"/>
</dbReference>
<organism evidence="1 2">
    <name type="scientific">Streptomyces spinosisporus</name>
    <dbReference type="NCBI Taxonomy" id="2927582"/>
    <lineage>
        <taxon>Bacteria</taxon>
        <taxon>Bacillati</taxon>
        <taxon>Actinomycetota</taxon>
        <taxon>Actinomycetes</taxon>
        <taxon>Kitasatosporales</taxon>
        <taxon>Streptomycetaceae</taxon>
        <taxon>Streptomyces</taxon>
    </lineage>
</organism>
<gene>
    <name evidence="1" type="ORF">MQN93_36810</name>
</gene>
<accession>A0ABS9XVE1</accession>
<name>A0ABS9XVE1_9ACTN</name>
<comment type="caution">
    <text evidence="1">The sequence shown here is derived from an EMBL/GenBank/DDBJ whole genome shotgun (WGS) entry which is preliminary data.</text>
</comment>
<evidence type="ECO:0000313" key="2">
    <source>
        <dbReference type="Proteomes" id="UP001165270"/>
    </source>
</evidence>
<dbReference type="Proteomes" id="UP001165270">
    <property type="component" value="Unassembled WGS sequence"/>
</dbReference>
<sequence length="91" mass="10104">MDTLGDWVPILLSASSDQYAAVWKAGDFIGVAGVLEGADTEIEFLTIEEMLRVQLAAYTSGAYFLAEREIEIEVDLLDGIYRQITGREPLY</sequence>
<reference evidence="1" key="1">
    <citation type="submission" date="2022-03" db="EMBL/GenBank/DDBJ databases">
        <title>Streptomyces 7R015 and 7R016 isolated from Barleria lupulina in Thailand.</title>
        <authorList>
            <person name="Kanchanasin P."/>
            <person name="Phongsopitanun W."/>
            <person name="Tanasupawat S."/>
        </authorList>
    </citation>
    <scope>NUCLEOTIDE SEQUENCE</scope>
    <source>
        <strain evidence="1">7R016</strain>
    </source>
</reference>
<evidence type="ECO:0000313" key="1">
    <source>
        <dbReference type="EMBL" id="MCI3245286.1"/>
    </source>
</evidence>
<dbReference type="RefSeq" id="WP_242712943.1">
    <property type="nucleotide sequence ID" value="NZ_JALDAX010000020.1"/>
</dbReference>
<keyword evidence="2" id="KW-1185">Reference proteome</keyword>